<feature type="binding site" evidence="2">
    <location>
        <position position="199"/>
    </location>
    <ligand>
        <name>Mn(2+)</name>
        <dbReference type="ChEBI" id="CHEBI:29035"/>
        <label>2</label>
    </ligand>
</feature>
<dbReference type="Proteomes" id="UP000317648">
    <property type="component" value="Chromosome"/>
</dbReference>
<feature type="binding site" evidence="2">
    <location>
        <position position="138"/>
    </location>
    <ligand>
        <name>Mn(2+)</name>
        <dbReference type="ChEBI" id="CHEBI:29035"/>
        <label>2</label>
    </ligand>
</feature>
<dbReference type="EC" id="3.-.-.-" evidence="5"/>
<evidence type="ECO:0000256" key="3">
    <source>
        <dbReference type="SAM" id="SignalP"/>
    </source>
</evidence>
<keyword evidence="1 5" id="KW-0378">Hydrolase</keyword>
<dbReference type="Pfam" id="PF01546">
    <property type="entry name" value="Peptidase_M20"/>
    <property type="match status" value="1"/>
</dbReference>
<feature type="binding site" evidence="2">
    <location>
        <position position="136"/>
    </location>
    <ligand>
        <name>Mn(2+)</name>
        <dbReference type="ChEBI" id="CHEBI:29035"/>
        <label>2</label>
    </ligand>
</feature>
<feature type="signal peptide" evidence="3">
    <location>
        <begin position="1"/>
        <end position="19"/>
    </location>
</feature>
<dbReference type="PANTHER" id="PTHR11014">
    <property type="entry name" value="PEPTIDASE M20 FAMILY MEMBER"/>
    <property type="match status" value="1"/>
</dbReference>
<dbReference type="InterPro" id="IPR002933">
    <property type="entry name" value="Peptidase_M20"/>
</dbReference>
<dbReference type="PIRSF" id="PIRSF005962">
    <property type="entry name" value="Pept_M20D_amidohydro"/>
    <property type="match status" value="1"/>
</dbReference>
<keyword evidence="2" id="KW-0464">Manganese</keyword>
<dbReference type="Gene3D" id="3.40.630.10">
    <property type="entry name" value="Zn peptidases"/>
    <property type="match status" value="1"/>
</dbReference>
<dbReference type="OrthoDB" id="9776731at2"/>
<organism evidence="5 6">
    <name type="scientific">Lignipirellula cremea</name>
    <dbReference type="NCBI Taxonomy" id="2528010"/>
    <lineage>
        <taxon>Bacteria</taxon>
        <taxon>Pseudomonadati</taxon>
        <taxon>Planctomycetota</taxon>
        <taxon>Planctomycetia</taxon>
        <taxon>Pirellulales</taxon>
        <taxon>Pirellulaceae</taxon>
        <taxon>Lignipirellula</taxon>
    </lineage>
</organism>
<dbReference type="InterPro" id="IPR017439">
    <property type="entry name" value="Amidohydrolase"/>
</dbReference>
<dbReference type="EMBL" id="CP036433">
    <property type="protein sequence ID" value="QDU97466.1"/>
    <property type="molecule type" value="Genomic_DNA"/>
</dbReference>
<sequence length="442" mass="47294" precursor="true">MNRLTALLLALAATSPALAEEVPATSNDPIPALVAEQYPALESLYQHFHSHPELSLQEESTAARLAKELRGAGFTVTEKVGGHGVVGVLKNGDGPTILVRADMDALPIIEQTGLPYASRVMATDSRRRTVGVMHACGHDLNMTCLVGLANVMHTLKDQWQGTLVCIGQPAEEIGAGAKAMLADGLFDRFPRPNYCLALHCDSRYPAGHVNFRSGQMQSNVDTVDITVFGKGGHGAAPHTTIDPVVLAARIVIDLQTIVSREIDPLDSAVVTVGSIHGGTKHNIIPDDVALQLTVRTTNDATRKQVLASIERIAKAAAVSAQAPEPKVHVDREQYTPALFNDEALTTRTVALFREALGPEKVHERPMSLGGEDFSRFILAGSPGFYYFLGSQPDDKVAAAAAGGPPLSRTHTNAYFPVPEPTIKTGVHTMTLAVLNLLRKKPE</sequence>
<keyword evidence="2" id="KW-0479">Metal-binding</keyword>
<proteinExistence type="predicted"/>
<name>A0A518E050_9BACT</name>
<dbReference type="GO" id="GO:0046872">
    <property type="term" value="F:metal ion binding"/>
    <property type="evidence" value="ECO:0007669"/>
    <property type="project" value="UniProtKB-KW"/>
</dbReference>
<evidence type="ECO:0000313" key="5">
    <source>
        <dbReference type="EMBL" id="QDU97466.1"/>
    </source>
</evidence>
<feature type="binding site" evidence="2">
    <location>
        <position position="172"/>
    </location>
    <ligand>
        <name>Mn(2+)</name>
        <dbReference type="ChEBI" id="CHEBI:29035"/>
        <label>2</label>
    </ligand>
</feature>
<gene>
    <name evidence="5" type="primary">yxeP_1</name>
    <name evidence="5" type="ORF">Pla8534_53140</name>
</gene>
<dbReference type="GO" id="GO:0019877">
    <property type="term" value="P:diaminopimelate biosynthetic process"/>
    <property type="evidence" value="ECO:0007669"/>
    <property type="project" value="UniProtKB-ARBA"/>
</dbReference>
<dbReference type="InterPro" id="IPR011650">
    <property type="entry name" value="Peptidase_M20_dimer"/>
</dbReference>
<dbReference type="InterPro" id="IPR036264">
    <property type="entry name" value="Bact_exopeptidase_dim_dom"/>
</dbReference>
<comment type="cofactor">
    <cofactor evidence="2">
        <name>Mn(2+)</name>
        <dbReference type="ChEBI" id="CHEBI:29035"/>
    </cofactor>
    <text evidence="2">The Mn(2+) ion enhances activity.</text>
</comment>
<evidence type="ECO:0000313" key="6">
    <source>
        <dbReference type="Proteomes" id="UP000317648"/>
    </source>
</evidence>
<feature type="domain" description="Peptidase M20 dimerisation" evidence="4">
    <location>
        <begin position="219"/>
        <end position="318"/>
    </location>
</feature>
<dbReference type="Gene3D" id="3.30.70.360">
    <property type="match status" value="1"/>
</dbReference>
<evidence type="ECO:0000256" key="2">
    <source>
        <dbReference type="PIRSR" id="PIRSR005962-1"/>
    </source>
</evidence>
<protein>
    <submittedName>
        <fullName evidence="5">Putative hydrolase YxeP</fullName>
        <ecNumber evidence="5">3.-.-.-</ecNumber>
    </submittedName>
</protein>
<dbReference type="Pfam" id="PF07687">
    <property type="entry name" value="M20_dimer"/>
    <property type="match status" value="1"/>
</dbReference>
<reference evidence="5 6" key="1">
    <citation type="submission" date="2019-02" db="EMBL/GenBank/DDBJ databases">
        <title>Deep-cultivation of Planctomycetes and their phenomic and genomic characterization uncovers novel biology.</title>
        <authorList>
            <person name="Wiegand S."/>
            <person name="Jogler M."/>
            <person name="Boedeker C."/>
            <person name="Pinto D."/>
            <person name="Vollmers J."/>
            <person name="Rivas-Marin E."/>
            <person name="Kohn T."/>
            <person name="Peeters S.H."/>
            <person name="Heuer A."/>
            <person name="Rast P."/>
            <person name="Oberbeckmann S."/>
            <person name="Bunk B."/>
            <person name="Jeske O."/>
            <person name="Meyerdierks A."/>
            <person name="Storesund J.E."/>
            <person name="Kallscheuer N."/>
            <person name="Luecker S."/>
            <person name="Lage O.M."/>
            <person name="Pohl T."/>
            <person name="Merkel B.J."/>
            <person name="Hornburger P."/>
            <person name="Mueller R.-W."/>
            <person name="Bruemmer F."/>
            <person name="Labrenz M."/>
            <person name="Spormann A.M."/>
            <person name="Op den Camp H."/>
            <person name="Overmann J."/>
            <person name="Amann R."/>
            <person name="Jetten M.S.M."/>
            <person name="Mascher T."/>
            <person name="Medema M.H."/>
            <person name="Devos D.P."/>
            <person name="Kaster A.-K."/>
            <person name="Ovreas L."/>
            <person name="Rohde M."/>
            <person name="Galperin M.Y."/>
            <person name="Jogler C."/>
        </authorList>
    </citation>
    <scope>NUCLEOTIDE SEQUENCE [LARGE SCALE GENOMIC DNA]</scope>
    <source>
        <strain evidence="5 6">Pla85_3_4</strain>
    </source>
</reference>
<feature type="binding site" evidence="2">
    <location>
        <position position="410"/>
    </location>
    <ligand>
        <name>Mn(2+)</name>
        <dbReference type="ChEBI" id="CHEBI:29035"/>
        <label>2</label>
    </ligand>
</feature>
<dbReference type="NCBIfam" id="TIGR01891">
    <property type="entry name" value="amidohydrolases"/>
    <property type="match status" value="1"/>
</dbReference>
<dbReference type="PANTHER" id="PTHR11014:SF63">
    <property type="entry name" value="METALLOPEPTIDASE, PUTATIVE (AFU_ORTHOLOGUE AFUA_6G09600)-RELATED"/>
    <property type="match status" value="1"/>
</dbReference>
<dbReference type="KEGG" id="lcre:Pla8534_53140"/>
<keyword evidence="3" id="KW-0732">Signal</keyword>
<accession>A0A518E050</accession>
<feature type="chain" id="PRO_5022070103" evidence="3">
    <location>
        <begin position="20"/>
        <end position="442"/>
    </location>
</feature>
<evidence type="ECO:0000256" key="1">
    <source>
        <dbReference type="ARBA" id="ARBA00022801"/>
    </source>
</evidence>
<evidence type="ECO:0000259" key="4">
    <source>
        <dbReference type="Pfam" id="PF07687"/>
    </source>
</evidence>
<dbReference type="SUPFAM" id="SSF53187">
    <property type="entry name" value="Zn-dependent exopeptidases"/>
    <property type="match status" value="1"/>
</dbReference>
<dbReference type="AlphaFoldDB" id="A0A518E050"/>
<dbReference type="FunFam" id="3.30.70.360:FF:000001">
    <property type="entry name" value="N-acetyldiaminopimelate deacetylase"/>
    <property type="match status" value="1"/>
</dbReference>
<dbReference type="RefSeq" id="WP_145056237.1">
    <property type="nucleotide sequence ID" value="NZ_CP036433.1"/>
</dbReference>
<keyword evidence="6" id="KW-1185">Reference proteome</keyword>
<dbReference type="SUPFAM" id="SSF55031">
    <property type="entry name" value="Bacterial exopeptidase dimerisation domain"/>
    <property type="match status" value="1"/>
</dbReference>
<dbReference type="GO" id="GO:0050118">
    <property type="term" value="F:N-acetyldiaminopimelate deacetylase activity"/>
    <property type="evidence" value="ECO:0007669"/>
    <property type="project" value="UniProtKB-ARBA"/>
</dbReference>